<evidence type="ECO:0000313" key="2">
    <source>
        <dbReference type="Proteomes" id="UP001223802"/>
    </source>
</evidence>
<sequence>MSTDIKKLPNLDGEQFLLPDPHCSDYLTDRYSERVESAEQLSARVSQCAI</sequence>
<organism evidence="1 2">
    <name type="scientific">Oceanimonas pelagia</name>
    <dbReference type="NCBI Taxonomy" id="3028314"/>
    <lineage>
        <taxon>Bacteria</taxon>
        <taxon>Pseudomonadati</taxon>
        <taxon>Pseudomonadota</taxon>
        <taxon>Gammaproteobacteria</taxon>
        <taxon>Aeromonadales</taxon>
        <taxon>Aeromonadaceae</taxon>
        <taxon>Oceanimonas</taxon>
    </lineage>
</organism>
<dbReference type="RefSeq" id="WP_306763478.1">
    <property type="nucleotide sequence ID" value="NZ_CP118224.1"/>
</dbReference>
<gene>
    <name evidence="1" type="ORF">PU634_07765</name>
</gene>
<dbReference type="Proteomes" id="UP001223802">
    <property type="component" value="Chromosome"/>
</dbReference>
<dbReference type="EMBL" id="CP118224">
    <property type="protein sequence ID" value="WMC12245.1"/>
    <property type="molecule type" value="Genomic_DNA"/>
</dbReference>
<proteinExistence type="predicted"/>
<dbReference type="KEGG" id="ope:PU634_07765"/>
<reference evidence="1 2" key="1">
    <citation type="submission" date="2023-02" db="EMBL/GenBank/DDBJ databases">
        <title>Complete genome sequence of a novel bacterium Oceanimonas sp. NTOU-MSR1 isolated from marine coast sediment.</title>
        <authorList>
            <person name="Yang H.-T."/>
            <person name="Chen Y.-L."/>
            <person name="Ho Y.-N."/>
        </authorList>
    </citation>
    <scope>NUCLEOTIDE SEQUENCE [LARGE SCALE GENOMIC DNA]</scope>
    <source>
        <strain evidence="1 2">NTOU-MSR1</strain>
    </source>
</reference>
<dbReference type="AlphaFoldDB" id="A0AA50KSG4"/>
<protein>
    <submittedName>
        <fullName evidence="1">Uncharacterized protein</fullName>
    </submittedName>
</protein>
<keyword evidence="2" id="KW-1185">Reference proteome</keyword>
<evidence type="ECO:0000313" key="1">
    <source>
        <dbReference type="EMBL" id="WMC12245.1"/>
    </source>
</evidence>
<accession>A0AA50KSG4</accession>
<name>A0AA50KSG4_9GAMM</name>